<feature type="transmembrane region" description="Helical" evidence="7">
    <location>
        <begin position="154"/>
        <end position="175"/>
    </location>
</feature>
<evidence type="ECO:0000256" key="5">
    <source>
        <dbReference type="ARBA" id="ARBA00022989"/>
    </source>
</evidence>
<feature type="transmembrane region" description="Helical" evidence="7">
    <location>
        <begin position="95"/>
        <end position="115"/>
    </location>
</feature>
<reference evidence="8" key="1">
    <citation type="journal article" date="2014" name="Int. J. Syst. Evol. Microbiol.">
        <title>Complete genome sequence of Corynebacterium casei LMG S-19264T (=DSM 44701T), isolated from a smear-ripened cheese.</title>
        <authorList>
            <consortium name="US DOE Joint Genome Institute (JGI-PGF)"/>
            <person name="Walter F."/>
            <person name="Albersmeier A."/>
            <person name="Kalinowski J."/>
            <person name="Ruckert C."/>
        </authorList>
    </citation>
    <scope>NUCLEOTIDE SEQUENCE</scope>
    <source>
        <strain evidence="8">CGMCC 1.7086</strain>
    </source>
</reference>
<keyword evidence="6 7" id="KW-0472">Membrane</keyword>
<feature type="transmembrane region" description="Helical" evidence="7">
    <location>
        <begin position="276"/>
        <end position="297"/>
    </location>
</feature>
<dbReference type="InterPro" id="IPR018383">
    <property type="entry name" value="UPF0324_pro"/>
</dbReference>
<dbReference type="PANTHER" id="PTHR30106">
    <property type="entry name" value="INNER MEMBRANE PROTEIN YEIH-RELATED"/>
    <property type="match status" value="1"/>
</dbReference>
<keyword evidence="4 7" id="KW-0812">Transmembrane</keyword>
<gene>
    <name evidence="8" type="primary">yeiH</name>
    <name evidence="8" type="ORF">GCM10010982_07310</name>
</gene>
<keyword evidence="5 7" id="KW-1133">Transmembrane helix</keyword>
<organism evidence="8 9">
    <name type="scientific">Bowmanella pacifica</name>
    <dbReference type="NCBI Taxonomy" id="502051"/>
    <lineage>
        <taxon>Bacteria</taxon>
        <taxon>Pseudomonadati</taxon>
        <taxon>Pseudomonadota</taxon>
        <taxon>Gammaproteobacteria</taxon>
        <taxon>Alteromonadales</taxon>
        <taxon>Alteromonadaceae</taxon>
        <taxon>Bowmanella</taxon>
    </lineage>
</organism>
<proteinExistence type="inferred from homology"/>
<dbReference type="Pfam" id="PF03601">
    <property type="entry name" value="Cons_hypoth698"/>
    <property type="match status" value="1"/>
</dbReference>
<protein>
    <submittedName>
        <fullName evidence="8">UPF0324 inner membrane protein YeiH</fullName>
    </submittedName>
</protein>
<evidence type="ECO:0000256" key="1">
    <source>
        <dbReference type="ARBA" id="ARBA00004651"/>
    </source>
</evidence>
<evidence type="ECO:0000256" key="4">
    <source>
        <dbReference type="ARBA" id="ARBA00022692"/>
    </source>
</evidence>
<feature type="transmembrane region" description="Helical" evidence="7">
    <location>
        <begin position="35"/>
        <end position="55"/>
    </location>
</feature>
<feature type="transmembrane region" description="Helical" evidence="7">
    <location>
        <begin position="220"/>
        <end position="237"/>
    </location>
</feature>
<sequence length="332" mass="35496">MWLSLPFSRPSHFAALLLLGLASWGCISLNQHGWVAVSPLMLAILLGIIIGHSGYQRVEDKFAITVQWAKGPLLRLAIALYGFRLSLEQIQQVGINGVLLAALVLSLTIGTALWMGKRLGLDRQTSLLVGAGSAICGAAAVLACQSQLKASDEKVSVAIGCVVLFGSLAMLFYPLTYTFLSLTDHQLGLLIGATVHEVAQVAAASGAISEPVQQVAVIEKMLRVMLLAPFLLWLSWSQKTDENAPGSRLHIPWFALGFLLCSLISSMDWLSNESLAAIRFVDELILTMAMLALGLNTRIADVLKAGRRPLVMAAALFVLLIGGGLTLTLALT</sequence>
<dbReference type="NCBIfam" id="TIGR00698">
    <property type="entry name" value="YeiH family putative sulfate export transporter"/>
    <property type="match status" value="1"/>
</dbReference>
<evidence type="ECO:0000313" key="8">
    <source>
        <dbReference type="EMBL" id="GGO65457.1"/>
    </source>
</evidence>
<feature type="transmembrane region" description="Helical" evidence="7">
    <location>
        <begin position="127"/>
        <end position="148"/>
    </location>
</feature>
<comment type="similarity">
    <text evidence="2">Belongs to the UPF0324 family.</text>
</comment>
<comment type="caution">
    <text evidence="8">The sequence shown here is derived from an EMBL/GenBank/DDBJ whole genome shotgun (WGS) entry which is preliminary data.</text>
</comment>
<evidence type="ECO:0000313" key="9">
    <source>
        <dbReference type="Proteomes" id="UP000606935"/>
    </source>
</evidence>
<dbReference type="InterPro" id="IPR004630">
    <property type="entry name" value="UPF0324_YeiH-like"/>
</dbReference>
<evidence type="ECO:0000256" key="7">
    <source>
        <dbReference type="SAM" id="Phobius"/>
    </source>
</evidence>
<dbReference type="AlphaFoldDB" id="A0A917YT00"/>
<accession>A0A917YT00</accession>
<keyword evidence="3" id="KW-1003">Cell membrane</keyword>
<reference evidence="8" key="2">
    <citation type="submission" date="2020-09" db="EMBL/GenBank/DDBJ databases">
        <authorList>
            <person name="Sun Q."/>
            <person name="Zhou Y."/>
        </authorList>
    </citation>
    <scope>NUCLEOTIDE SEQUENCE</scope>
    <source>
        <strain evidence="8">CGMCC 1.7086</strain>
    </source>
</reference>
<dbReference type="GO" id="GO:0005886">
    <property type="term" value="C:plasma membrane"/>
    <property type="evidence" value="ECO:0007669"/>
    <property type="project" value="UniProtKB-SubCell"/>
</dbReference>
<dbReference type="EMBL" id="BMLS01000001">
    <property type="protein sequence ID" value="GGO65457.1"/>
    <property type="molecule type" value="Genomic_DNA"/>
</dbReference>
<evidence type="ECO:0000256" key="6">
    <source>
        <dbReference type="ARBA" id="ARBA00023136"/>
    </source>
</evidence>
<dbReference type="RefSeq" id="WP_188690411.1">
    <property type="nucleotide sequence ID" value="NZ_BMLS01000001.1"/>
</dbReference>
<feature type="transmembrane region" description="Helical" evidence="7">
    <location>
        <begin position="249"/>
        <end position="270"/>
    </location>
</feature>
<comment type="subcellular location">
    <subcellularLocation>
        <location evidence="1">Cell membrane</location>
        <topology evidence="1">Multi-pass membrane protein</topology>
    </subcellularLocation>
</comment>
<evidence type="ECO:0000256" key="2">
    <source>
        <dbReference type="ARBA" id="ARBA00007977"/>
    </source>
</evidence>
<keyword evidence="9" id="KW-1185">Reference proteome</keyword>
<dbReference type="Proteomes" id="UP000606935">
    <property type="component" value="Unassembled WGS sequence"/>
</dbReference>
<name>A0A917YT00_9ALTE</name>
<feature type="transmembrane region" description="Helical" evidence="7">
    <location>
        <begin position="309"/>
        <end position="331"/>
    </location>
</feature>
<dbReference type="PANTHER" id="PTHR30106:SF2">
    <property type="entry name" value="UPF0324 INNER MEMBRANE PROTEIN YEIH"/>
    <property type="match status" value="1"/>
</dbReference>
<evidence type="ECO:0000256" key="3">
    <source>
        <dbReference type="ARBA" id="ARBA00022475"/>
    </source>
</evidence>